<proteinExistence type="predicted"/>
<dbReference type="AlphaFoldDB" id="A0A6P1E7D2"/>
<protein>
    <submittedName>
        <fullName evidence="1">Uncharacterized protein</fullName>
    </submittedName>
</protein>
<evidence type="ECO:0000313" key="2">
    <source>
        <dbReference type="Proteomes" id="UP000465035"/>
    </source>
</evidence>
<sequence length="166" mass="18714">MKHIINKESAGLSALLLTLIIVPFLSGCSGSQSKSLNKLMSSTKKAHQYSFRKYDWVKVSTANGKEVAQITNRRDVIYISNIVGDAANVDQVGLGKKYLNKAHLNYRYTFYQAKPKVAIHMSVYSDSKHAQVTNIPVIRAVHYKLSETNYQKLNHPFQYLNAVHAN</sequence>
<name>A0A6P1E7D2_LENHI</name>
<dbReference type="GeneID" id="69059513"/>
<reference evidence="1 2" key="1">
    <citation type="submission" date="2019-12" db="EMBL/GenBank/DDBJ databases">
        <title>Lactobacillus hilgardii FLUB.</title>
        <authorList>
            <person name="Gustaw K."/>
        </authorList>
    </citation>
    <scope>NUCLEOTIDE SEQUENCE [LARGE SCALE GENOMIC DNA]</scope>
    <source>
        <strain evidence="1 2">FLUB</strain>
    </source>
</reference>
<dbReference type="EMBL" id="CP047121">
    <property type="protein sequence ID" value="QHB53247.1"/>
    <property type="molecule type" value="Genomic_DNA"/>
</dbReference>
<organism evidence="1 2">
    <name type="scientific">Lentilactobacillus hilgardii</name>
    <name type="common">Lactobacillus hilgardii</name>
    <dbReference type="NCBI Taxonomy" id="1588"/>
    <lineage>
        <taxon>Bacteria</taxon>
        <taxon>Bacillati</taxon>
        <taxon>Bacillota</taxon>
        <taxon>Bacilli</taxon>
        <taxon>Lactobacillales</taxon>
        <taxon>Lactobacillaceae</taxon>
        <taxon>Lentilactobacillus</taxon>
    </lineage>
</organism>
<accession>A0A6P1E7D2</accession>
<dbReference type="Proteomes" id="UP000465035">
    <property type="component" value="Chromosome"/>
</dbReference>
<dbReference type="PROSITE" id="PS51257">
    <property type="entry name" value="PROKAR_LIPOPROTEIN"/>
    <property type="match status" value="1"/>
</dbReference>
<gene>
    <name evidence="1" type="ORF">GQR93_14145</name>
</gene>
<evidence type="ECO:0000313" key="1">
    <source>
        <dbReference type="EMBL" id="QHB53247.1"/>
    </source>
</evidence>
<dbReference type="RefSeq" id="WP_003550824.1">
    <property type="nucleotide sequence ID" value="NZ_CABKOL010000106.1"/>
</dbReference>